<protein>
    <submittedName>
        <fullName evidence="2">Glyoxalase/bleomycin resistance protein</fullName>
    </submittedName>
</protein>
<proteinExistence type="predicted"/>
<dbReference type="InterPro" id="IPR004360">
    <property type="entry name" value="Glyas_Fos-R_dOase_dom"/>
</dbReference>
<dbReference type="SUPFAM" id="SSF54593">
    <property type="entry name" value="Glyoxalase/Bleomycin resistance protein/Dihydroxybiphenyl dioxygenase"/>
    <property type="match status" value="1"/>
</dbReference>
<gene>
    <name evidence="2" type="ORF">S23_26920</name>
</gene>
<organism evidence="2 3">
    <name type="scientific">Bradyrhizobium cosmicum</name>
    <dbReference type="NCBI Taxonomy" id="1404864"/>
    <lineage>
        <taxon>Bacteria</taxon>
        <taxon>Pseudomonadati</taxon>
        <taxon>Pseudomonadota</taxon>
        <taxon>Alphaproteobacteria</taxon>
        <taxon>Hyphomicrobiales</taxon>
        <taxon>Nitrobacteraceae</taxon>
        <taxon>Bradyrhizobium</taxon>
    </lineage>
</organism>
<keyword evidence="3" id="KW-1185">Reference proteome</keyword>
<feature type="domain" description="VOC" evidence="1">
    <location>
        <begin position="60"/>
        <end position="179"/>
    </location>
</feature>
<dbReference type="Pfam" id="PF00903">
    <property type="entry name" value="Glyoxalase"/>
    <property type="match status" value="1"/>
</dbReference>
<evidence type="ECO:0000259" key="1">
    <source>
        <dbReference type="PROSITE" id="PS51819"/>
    </source>
</evidence>
<dbReference type="Gene3D" id="3.10.180.10">
    <property type="entry name" value="2,3-Dihydroxybiphenyl 1,2-Dioxygenase, domain 1"/>
    <property type="match status" value="1"/>
</dbReference>
<evidence type="ECO:0000313" key="2">
    <source>
        <dbReference type="EMBL" id="BAL75904.1"/>
    </source>
</evidence>
<dbReference type="InterPro" id="IPR037523">
    <property type="entry name" value="VOC_core"/>
</dbReference>
<evidence type="ECO:0000313" key="3">
    <source>
        <dbReference type="Proteomes" id="UP000007886"/>
    </source>
</evidence>
<dbReference type="KEGG" id="brs:S23_26920"/>
<dbReference type="PANTHER" id="PTHR21366:SF22">
    <property type="entry name" value="VOC DOMAIN-CONTAINING PROTEIN"/>
    <property type="match status" value="1"/>
</dbReference>
<name>A0AAI8MCH5_9BRAD</name>
<dbReference type="EMBL" id="AP012279">
    <property type="protein sequence ID" value="BAL75904.1"/>
    <property type="molecule type" value="Genomic_DNA"/>
</dbReference>
<accession>A0AAI8MCH5</accession>
<dbReference type="Proteomes" id="UP000007886">
    <property type="component" value="Chromosome"/>
</dbReference>
<dbReference type="PROSITE" id="PS51819">
    <property type="entry name" value="VOC"/>
    <property type="match status" value="1"/>
</dbReference>
<dbReference type="InterPro" id="IPR029068">
    <property type="entry name" value="Glyas_Bleomycin-R_OHBP_Dase"/>
</dbReference>
<sequence length="180" mass="19754">MQGFSPVAPAYSADPVIGQRFAPTRSLHTGYEQAFGTKDTRMNEQTSGPNRRSPFSAIRAIDYTVIFVRDMAAMRRFYEDILAFPLLRELSPNWIEYGLGPNTLALARPGRTAADAPTPVGSASLQLAFRVSAAEVDACADELVRQGVALLSPPTDQSFGHRTLFFRDPDGNLLEVYAEI</sequence>
<reference evidence="2 3" key="1">
    <citation type="journal article" date="2012" name="Microbes Environ.">
        <title>Complete genome sequence of Bradyrhizobium sp. S23321: insights into symbiosis evolution in soil oligotrophs.</title>
        <authorList>
            <person name="Okubo T."/>
            <person name="Tsukui T."/>
            <person name="Maita H."/>
            <person name="Okamoto S."/>
            <person name="Oshima K."/>
            <person name="Fujisawa T."/>
            <person name="Saito A."/>
            <person name="Futamata H."/>
            <person name="Hattori R."/>
            <person name="Shimomura Y."/>
            <person name="Haruta S."/>
            <person name="Morimoto S."/>
            <person name="Wang Y."/>
            <person name="Sakai Y."/>
            <person name="Hattori M."/>
            <person name="Aizawa S."/>
            <person name="Nagashima K.V.P."/>
            <person name="Masuda S."/>
            <person name="Hattori T."/>
            <person name="Yamashita A."/>
            <person name="Bao Z."/>
            <person name="Hayatsu M."/>
            <person name="Kajiya-Kanegae H."/>
            <person name="Yoshinaga I."/>
            <person name="Sakamoto K."/>
            <person name="Toyota K."/>
            <person name="Nakao M."/>
            <person name="Kohara M."/>
            <person name="Anda M."/>
            <person name="Niwa R."/>
            <person name="Jung-Hwan P."/>
            <person name="Sameshima-Saito R."/>
            <person name="Tokuda S."/>
            <person name="Yamamoto S."/>
            <person name="Yamamoto S."/>
            <person name="Yokoyama T."/>
            <person name="Akutsu T."/>
            <person name="Nakamura Y."/>
            <person name="Nakahira-Yanaka Y."/>
            <person name="Takada Hoshino Y."/>
            <person name="Hirakawa H."/>
            <person name="Mitsui H."/>
            <person name="Terasawa K."/>
            <person name="Itakura M."/>
            <person name="Sato S."/>
            <person name="Ikeda-Ohtsubo W."/>
            <person name="Sakakura N."/>
            <person name="Kaminuma E."/>
            <person name="Minamisawa K."/>
        </authorList>
    </citation>
    <scope>NUCLEOTIDE SEQUENCE [LARGE SCALE GENOMIC DNA]</scope>
    <source>
        <strain evidence="2 3">S23321</strain>
    </source>
</reference>
<dbReference type="PANTHER" id="PTHR21366">
    <property type="entry name" value="GLYOXALASE FAMILY PROTEIN"/>
    <property type="match status" value="1"/>
</dbReference>
<dbReference type="AlphaFoldDB" id="A0AAI8MCH5"/>
<dbReference type="InterPro" id="IPR050383">
    <property type="entry name" value="GlyoxalaseI/FosfomycinResist"/>
</dbReference>